<dbReference type="RefSeq" id="WP_245032718.1">
    <property type="nucleotide sequence ID" value="NZ_CP095075.1"/>
</dbReference>
<dbReference type="Gene3D" id="3.40.50.720">
    <property type="entry name" value="NAD(P)-binding Rossmann-like Domain"/>
    <property type="match status" value="1"/>
</dbReference>
<sequence>MTFIPIMLDLKGRKVVVIGGGHVAKRRIDSLLDSEAFLTVISPKLIPELIHYYEEARINWEQKCFSPDDVDEAFLIIVATNNRTVNNTVVESTPSNRLINAADKADVGNVHFPAHFERGKLTVAISTHGASPLFAKKIKKDLSNQYDESYEQYLDFLFEARQLLKQSNLPHQERRNHLHEILSDEYLDPQAQKKMLHSLEHYIKPPI</sequence>
<evidence type="ECO:0000256" key="5">
    <source>
        <dbReference type="ARBA" id="ARBA00023244"/>
    </source>
</evidence>
<dbReference type="InterPro" id="IPR042518">
    <property type="entry name" value="SirC_C"/>
</dbReference>
<evidence type="ECO:0000259" key="7">
    <source>
        <dbReference type="Pfam" id="PF14824"/>
    </source>
</evidence>
<evidence type="ECO:0000313" key="9">
    <source>
        <dbReference type="Proteomes" id="UP000830326"/>
    </source>
</evidence>
<dbReference type="InterPro" id="IPR028281">
    <property type="entry name" value="Sirohaem_synthase_central"/>
</dbReference>
<feature type="domain" description="Siroheme synthase central" evidence="7">
    <location>
        <begin position="118"/>
        <end position="144"/>
    </location>
</feature>
<evidence type="ECO:0000256" key="4">
    <source>
        <dbReference type="ARBA" id="ARBA00023027"/>
    </source>
</evidence>
<proteinExistence type="predicted"/>
<evidence type="ECO:0000256" key="6">
    <source>
        <dbReference type="ARBA" id="ARBA00047561"/>
    </source>
</evidence>
<dbReference type="InterPro" id="IPR036291">
    <property type="entry name" value="NAD(P)-bd_dom_sf"/>
</dbReference>
<dbReference type="Pfam" id="PF13241">
    <property type="entry name" value="NAD_binding_7"/>
    <property type="match status" value="1"/>
</dbReference>
<keyword evidence="9" id="KW-1185">Reference proteome</keyword>
<dbReference type="EC" id="1.3.1.76" evidence="2"/>
<accession>A0ABY4HCZ2</accession>
<dbReference type="PANTHER" id="PTHR35330:SF1">
    <property type="entry name" value="SIROHEME BIOSYNTHESIS PROTEIN MET8"/>
    <property type="match status" value="1"/>
</dbReference>
<dbReference type="PANTHER" id="PTHR35330">
    <property type="entry name" value="SIROHEME BIOSYNTHESIS PROTEIN MET8"/>
    <property type="match status" value="1"/>
</dbReference>
<keyword evidence="3" id="KW-0560">Oxidoreductase</keyword>
<dbReference type="Pfam" id="PF22440">
    <property type="entry name" value="SirC_C"/>
    <property type="match status" value="1"/>
</dbReference>
<dbReference type="SUPFAM" id="SSF51735">
    <property type="entry name" value="NAD(P)-binding Rossmann-fold domains"/>
    <property type="match status" value="1"/>
</dbReference>
<keyword evidence="4" id="KW-0520">NAD</keyword>
<dbReference type="Proteomes" id="UP000830326">
    <property type="component" value="Chromosome"/>
</dbReference>
<reference evidence="8" key="1">
    <citation type="submission" date="2022-04" db="EMBL/GenBank/DDBJ databases">
        <title>Halobacillus sp. isolated from saltern.</title>
        <authorList>
            <person name="Won M."/>
            <person name="Lee C.-M."/>
            <person name="Woen H.-Y."/>
            <person name="Kwon S.-W."/>
        </authorList>
    </citation>
    <scope>NUCLEOTIDE SEQUENCE</scope>
    <source>
        <strain evidence="8">SSHM10-5</strain>
    </source>
</reference>
<evidence type="ECO:0000313" key="8">
    <source>
        <dbReference type="EMBL" id="UOR12138.1"/>
    </source>
</evidence>
<gene>
    <name evidence="8" type="ORF">MUO15_00935</name>
</gene>
<evidence type="ECO:0000256" key="1">
    <source>
        <dbReference type="ARBA" id="ARBA00005010"/>
    </source>
</evidence>
<comment type="catalytic activity">
    <reaction evidence="6">
        <text>precorrin-2 + NAD(+) = sirohydrochlorin + NADH + 2 H(+)</text>
        <dbReference type="Rhea" id="RHEA:15613"/>
        <dbReference type="ChEBI" id="CHEBI:15378"/>
        <dbReference type="ChEBI" id="CHEBI:57540"/>
        <dbReference type="ChEBI" id="CHEBI:57945"/>
        <dbReference type="ChEBI" id="CHEBI:58351"/>
        <dbReference type="ChEBI" id="CHEBI:58827"/>
        <dbReference type="EC" id="1.3.1.76"/>
    </reaction>
</comment>
<dbReference type="Pfam" id="PF14824">
    <property type="entry name" value="Sirohm_synth_M"/>
    <property type="match status" value="1"/>
</dbReference>
<dbReference type="Gene3D" id="1.10.8.610">
    <property type="entry name" value="SirC, precorrin-2 dehydrogenase, C-terminal helical domain-like"/>
    <property type="match status" value="1"/>
</dbReference>
<evidence type="ECO:0000256" key="2">
    <source>
        <dbReference type="ARBA" id="ARBA00012400"/>
    </source>
</evidence>
<dbReference type="NCBIfam" id="NF005222">
    <property type="entry name" value="PRK06718.1"/>
    <property type="match status" value="1"/>
</dbReference>
<evidence type="ECO:0000256" key="3">
    <source>
        <dbReference type="ARBA" id="ARBA00023002"/>
    </source>
</evidence>
<dbReference type="SUPFAM" id="SSF75615">
    <property type="entry name" value="Siroheme synthase middle domains-like"/>
    <property type="match status" value="1"/>
</dbReference>
<dbReference type="InterPro" id="IPR028161">
    <property type="entry name" value="Met8-like"/>
</dbReference>
<protein>
    <recommendedName>
        <fullName evidence="2">precorrin-2 dehydrogenase</fullName>
        <ecNumber evidence="2">1.3.1.76</ecNumber>
    </recommendedName>
</protein>
<name>A0ABY4HCZ2_9BACI</name>
<organism evidence="8 9">
    <name type="scientific">Halobacillus amylolyticus</name>
    <dbReference type="NCBI Taxonomy" id="2932259"/>
    <lineage>
        <taxon>Bacteria</taxon>
        <taxon>Bacillati</taxon>
        <taxon>Bacillota</taxon>
        <taxon>Bacilli</taxon>
        <taxon>Bacillales</taxon>
        <taxon>Bacillaceae</taxon>
        <taxon>Halobacillus</taxon>
    </lineage>
</organism>
<dbReference type="InterPro" id="IPR006367">
    <property type="entry name" value="Sirohaem_synthase_N"/>
</dbReference>
<dbReference type="NCBIfam" id="TIGR01470">
    <property type="entry name" value="cysG_Nterm"/>
    <property type="match status" value="1"/>
</dbReference>
<keyword evidence="5" id="KW-0627">Porphyrin biosynthesis</keyword>
<comment type="pathway">
    <text evidence="1">Porphyrin-containing compound metabolism; siroheme biosynthesis; sirohydrochlorin from precorrin-2: step 1/1.</text>
</comment>
<dbReference type="EMBL" id="CP095075">
    <property type="protein sequence ID" value="UOR12138.1"/>
    <property type="molecule type" value="Genomic_DNA"/>
</dbReference>